<keyword evidence="1" id="KW-1133">Transmembrane helix</keyword>
<feature type="transmembrane region" description="Helical" evidence="1">
    <location>
        <begin position="50"/>
        <end position="67"/>
    </location>
</feature>
<gene>
    <name evidence="2" type="ORF">NRIC_35090</name>
</gene>
<proteinExistence type="predicted"/>
<dbReference type="Proteomes" id="UP000290567">
    <property type="component" value="Unassembled WGS sequence"/>
</dbReference>
<keyword evidence="3" id="KW-1185">Reference proteome</keyword>
<name>A0A4P5PH20_9ENTE</name>
<feature type="transmembrane region" description="Helical" evidence="1">
    <location>
        <begin position="18"/>
        <end position="38"/>
    </location>
</feature>
<keyword evidence="1" id="KW-0472">Membrane</keyword>
<dbReference type="InterPro" id="IPR021707">
    <property type="entry name" value="DUF3290"/>
</dbReference>
<evidence type="ECO:0008006" key="4">
    <source>
        <dbReference type="Google" id="ProtNLM"/>
    </source>
</evidence>
<dbReference type="EMBL" id="BJCC01000034">
    <property type="protein sequence ID" value="GCF95618.1"/>
    <property type="molecule type" value="Genomic_DNA"/>
</dbReference>
<dbReference type="OrthoDB" id="3191971at2"/>
<protein>
    <recommendedName>
        <fullName evidence="4">DUF3290 domain-containing protein</fullName>
    </recommendedName>
</protein>
<dbReference type="AlphaFoldDB" id="A0A4P5PH20"/>
<accession>A0A4P5PH20</accession>
<evidence type="ECO:0000313" key="2">
    <source>
        <dbReference type="EMBL" id="GCF95618.1"/>
    </source>
</evidence>
<evidence type="ECO:0000256" key="1">
    <source>
        <dbReference type="SAM" id="Phobius"/>
    </source>
</evidence>
<reference evidence="3" key="1">
    <citation type="submission" date="2019-02" db="EMBL/GenBank/DDBJ databases">
        <title>Draft genome sequence of Enterococcus sp. Gos25-1.</title>
        <authorList>
            <person name="Tanaka N."/>
            <person name="Shiwa Y."/>
            <person name="Fujita N."/>
        </authorList>
    </citation>
    <scope>NUCLEOTIDE SEQUENCE [LARGE SCALE GENOMIC DNA]</scope>
    <source>
        <strain evidence="3">Gos25-1</strain>
    </source>
</reference>
<evidence type="ECO:0000313" key="3">
    <source>
        <dbReference type="Proteomes" id="UP000290567"/>
    </source>
</evidence>
<dbReference type="Pfam" id="PF11694">
    <property type="entry name" value="DUF3290"/>
    <property type="match status" value="1"/>
</dbReference>
<sequence length="147" mass="17202">MNFYGINFIENQTNVNDYIKYGIIFLAIIFLIVVFSLYMRHRLQTKYRDLSILLLLVLLFMMGVQYSDYSQNKSRYTQSSQMVAFIKEVANEFNVAQRDVLVNSMQLTDGVVVKIDEAYYTVNLSMDQGSYRLSKTFLMNPQIIVNQ</sequence>
<organism evidence="2 3">
    <name type="scientific">Enterococcus florum</name>
    <dbReference type="NCBI Taxonomy" id="2480627"/>
    <lineage>
        <taxon>Bacteria</taxon>
        <taxon>Bacillati</taxon>
        <taxon>Bacillota</taxon>
        <taxon>Bacilli</taxon>
        <taxon>Lactobacillales</taxon>
        <taxon>Enterococcaceae</taxon>
        <taxon>Enterococcus</taxon>
    </lineage>
</organism>
<comment type="caution">
    <text evidence="2">The sequence shown here is derived from an EMBL/GenBank/DDBJ whole genome shotgun (WGS) entry which is preliminary data.</text>
</comment>
<keyword evidence="1" id="KW-0812">Transmembrane</keyword>
<dbReference type="RefSeq" id="WP_146623990.1">
    <property type="nucleotide sequence ID" value="NZ_BJCC01000034.1"/>
</dbReference>